<keyword evidence="2 6" id="KW-0805">Transcription regulation</keyword>
<dbReference type="SUPFAM" id="SSF88659">
    <property type="entry name" value="Sigma3 and sigma4 domains of RNA polymerase sigma factors"/>
    <property type="match status" value="2"/>
</dbReference>
<dbReference type="Pfam" id="PF04542">
    <property type="entry name" value="Sigma70_r2"/>
    <property type="match status" value="1"/>
</dbReference>
<dbReference type="InterPro" id="IPR050239">
    <property type="entry name" value="Sigma-70_RNA_pol_init_factors"/>
</dbReference>
<evidence type="ECO:0000256" key="5">
    <source>
        <dbReference type="ARBA" id="ARBA00023163"/>
    </source>
</evidence>
<dbReference type="InterPro" id="IPR000943">
    <property type="entry name" value="RNA_pol_sigma70"/>
</dbReference>
<evidence type="ECO:0000256" key="6">
    <source>
        <dbReference type="RuleBase" id="RU362124"/>
    </source>
</evidence>
<comment type="similarity">
    <text evidence="1 6">Belongs to the sigma-70 factor family.</text>
</comment>
<reference evidence="9 11" key="2">
    <citation type="submission" date="2016-02" db="EMBL/GenBank/DDBJ databases">
        <title>A draft genome sequence of Candidatus Phytoplasma oryzae strain Mbita1, the causative agent of Napier Grass stunt disease in Kenya.</title>
        <authorList>
            <person name="Fischer A."/>
            <person name="Santa-Cruz I."/>
            <person name="Wambua L."/>
            <person name="Olds C."/>
            <person name="Midega C."/>
            <person name="Dickinson M."/>
            <person name="Kawicha P."/>
            <person name="Khan Z."/>
            <person name="Masiga D."/>
            <person name="Jores J."/>
            <person name="Bernd S."/>
        </authorList>
    </citation>
    <scope>NUCLEOTIDE SEQUENCE [LARGE SCALE GENOMIC DNA]</scope>
    <source>
        <strain evidence="9">Mbita1</strain>
    </source>
</reference>
<keyword evidence="12" id="KW-1185">Reference proteome</keyword>
<dbReference type="PANTHER" id="PTHR30603">
    <property type="entry name" value="RNA POLYMERASE SIGMA FACTOR RPO"/>
    <property type="match status" value="1"/>
</dbReference>
<dbReference type="NCBIfam" id="TIGR02937">
    <property type="entry name" value="sigma70-ECF"/>
    <property type="match status" value="1"/>
</dbReference>
<gene>
    <name evidence="9" type="ORF">AXA84_0140</name>
    <name evidence="10" type="ORF">DH96_01005</name>
</gene>
<evidence type="ECO:0000256" key="4">
    <source>
        <dbReference type="ARBA" id="ARBA00023125"/>
    </source>
</evidence>
<dbReference type="PATRIC" id="fig|203274.3.peg.245"/>
<protein>
    <recommendedName>
        <fullName evidence="6">RNA polymerase sigma factor</fullName>
    </recommendedName>
</protein>
<feature type="domain" description="RNA polymerase sigma-70" evidence="7">
    <location>
        <begin position="217"/>
        <end position="230"/>
    </location>
</feature>
<dbReference type="InterPro" id="IPR014284">
    <property type="entry name" value="RNA_pol_sigma-70_dom"/>
</dbReference>
<evidence type="ECO:0000259" key="7">
    <source>
        <dbReference type="PROSITE" id="PS00715"/>
    </source>
</evidence>
<dbReference type="GO" id="GO:0006352">
    <property type="term" value="P:DNA-templated transcription initiation"/>
    <property type="evidence" value="ECO:0007669"/>
    <property type="project" value="InterPro"/>
</dbReference>
<feature type="domain" description="RNA polymerase sigma-70" evidence="8">
    <location>
        <begin position="387"/>
        <end position="413"/>
    </location>
</feature>
<evidence type="ECO:0000256" key="1">
    <source>
        <dbReference type="ARBA" id="ARBA00007788"/>
    </source>
</evidence>
<dbReference type="SUPFAM" id="SSF88946">
    <property type="entry name" value="Sigma2 domain of RNA polymerase sigma factors"/>
    <property type="match status" value="1"/>
</dbReference>
<sequence length="432" mass="50980">MNLRIFQQKMYKKNYLLLDNIEEKENILFFNNKLKKNLKLINIFYKNKNIFNKEIIDFFASFDKKKINKNVKSNNIIKDQNNIKKEDNLLIDDEINSLDIKSKEEEKLENLNLEKISNFIKVDDPVKMYLKEIGQIPLLTLEEEKEKSKMVYDGLKAKEQLEKHKNKEIILSEEEIKKNKKIIEIAHLAKSKLVEANYRLVVSIAKRYIGRKILFLDLIQEGNMGLMRAIDKFDYTKGFKMSTYATWWIRQAITRAVADQARTIRIPVHIIETMNKISRCRGKLTQDLSRKAENKEVAAKMNIDTKQITDIQMIEKETISLESSVREEDDSSLGDFIHDPNAISPHDYMLQETLKKTLDESLEEVLTDREEQVLKMRYGLLDGHIYTLEEIGNKFGVTRERIRQIESKALRRLRSPSRQNKLRMLYNNINKK</sequence>
<dbReference type="PROSITE" id="PS00716">
    <property type="entry name" value="SIGMA70_2"/>
    <property type="match status" value="1"/>
</dbReference>
<comment type="caution">
    <text evidence="9">The sequence shown here is derived from an EMBL/GenBank/DDBJ whole genome shotgun (WGS) entry which is preliminary data.</text>
</comment>
<dbReference type="FunFam" id="1.10.601.10:FF:000001">
    <property type="entry name" value="RNA polymerase sigma factor SigA"/>
    <property type="match status" value="1"/>
</dbReference>
<dbReference type="InterPro" id="IPR009042">
    <property type="entry name" value="RNA_pol_sigma70_r1_2"/>
</dbReference>
<dbReference type="InterPro" id="IPR007624">
    <property type="entry name" value="RNA_pol_sigma70_r3"/>
</dbReference>
<organism evidence="9 11">
    <name type="scientific">Candidatus Phytoplasma oryzae</name>
    <dbReference type="NCBI Taxonomy" id="203274"/>
    <lineage>
        <taxon>Bacteria</taxon>
        <taxon>Bacillati</taxon>
        <taxon>Mycoplasmatota</taxon>
        <taxon>Mollicutes</taxon>
        <taxon>Acholeplasmatales</taxon>
        <taxon>Acholeplasmataceae</taxon>
        <taxon>Candidatus Phytoplasma</taxon>
        <taxon>16SrXI (Rice yellow dwarf group)</taxon>
    </lineage>
</organism>
<evidence type="ECO:0000256" key="2">
    <source>
        <dbReference type="ARBA" id="ARBA00023015"/>
    </source>
</evidence>
<keyword evidence="3 6" id="KW-0731">Sigma factor</keyword>
<proteinExistence type="inferred from homology"/>
<dbReference type="EMBL" id="LTBM01000002">
    <property type="protein sequence ID" value="KXT29326.1"/>
    <property type="molecule type" value="Genomic_DNA"/>
</dbReference>
<evidence type="ECO:0000313" key="11">
    <source>
        <dbReference type="Proteomes" id="UP000070069"/>
    </source>
</evidence>
<dbReference type="Proteomes" id="UP000249343">
    <property type="component" value="Unassembled WGS sequence"/>
</dbReference>
<dbReference type="Pfam" id="PF04545">
    <property type="entry name" value="Sigma70_r4"/>
    <property type="match status" value="1"/>
</dbReference>
<reference evidence="10 12" key="1">
    <citation type="submission" date="2014-04" db="EMBL/GenBank/DDBJ databases">
        <title>Genome study of Napier grass stunt phytoplasma.</title>
        <authorList>
            <person name="Kawicha P."/>
            <person name="Dickinson M."/>
            <person name="Hodgetts J."/>
        </authorList>
    </citation>
    <scope>NUCLEOTIDE SEQUENCE [LARGE SCALE GENOMIC DNA]</scope>
    <source>
        <strain evidence="10 12">NGS-S10</strain>
    </source>
</reference>
<dbReference type="GO" id="GO:0003677">
    <property type="term" value="F:DNA binding"/>
    <property type="evidence" value="ECO:0007669"/>
    <property type="project" value="UniProtKB-KW"/>
</dbReference>
<evidence type="ECO:0000313" key="9">
    <source>
        <dbReference type="EMBL" id="KXT29326.1"/>
    </source>
</evidence>
<dbReference type="Gene3D" id="1.10.10.10">
    <property type="entry name" value="Winged helix-like DNA-binding domain superfamily/Winged helix DNA-binding domain"/>
    <property type="match status" value="2"/>
</dbReference>
<dbReference type="InterPro" id="IPR036388">
    <property type="entry name" value="WH-like_DNA-bd_sf"/>
</dbReference>
<dbReference type="InterPro" id="IPR007627">
    <property type="entry name" value="RNA_pol_sigma70_r2"/>
</dbReference>
<dbReference type="GO" id="GO:0000428">
    <property type="term" value="C:DNA-directed RNA polymerase complex"/>
    <property type="evidence" value="ECO:0007669"/>
    <property type="project" value="UniProtKB-KW"/>
</dbReference>
<comment type="function">
    <text evidence="6">Sigma factors are initiation factors that promote the attachment of RNA polymerase to specific initiation sites and are then released.</text>
</comment>
<accession>A0A139JR24</accession>
<keyword evidence="10" id="KW-0240">DNA-directed RNA polymerase</keyword>
<dbReference type="Pfam" id="PF04539">
    <property type="entry name" value="Sigma70_r3"/>
    <property type="match status" value="1"/>
</dbReference>
<dbReference type="OrthoDB" id="9809557at2"/>
<dbReference type="Pfam" id="PF00140">
    <property type="entry name" value="Sigma70_r1_2"/>
    <property type="match status" value="1"/>
</dbReference>
<evidence type="ECO:0000256" key="3">
    <source>
        <dbReference type="ARBA" id="ARBA00023082"/>
    </source>
</evidence>
<dbReference type="RefSeq" id="WP_066540050.1">
    <property type="nucleotide sequence ID" value="NZ_JHUK01000002.1"/>
</dbReference>
<evidence type="ECO:0000313" key="10">
    <source>
        <dbReference type="EMBL" id="RAM57881.1"/>
    </source>
</evidence>
<evidence type="ECO:0000259" key="8">
    <source>
        <dbReference type="PROSITE" id="PS00716"/>
    </source>
</evidence>
<keyword evidence="5 6" id="KW-0804">Transcription</keyword>
<dbReference type="InterPro" id="IPR013324">
    <property type="entry name" value="RNA_pol_sigma_r3/r4-like"/>
</dbReference>
<dbReference type="PANTHER" id="PTHR30603:SF60">
    <property type="entry name" value="RNA POLYMERASE SIGMA FACTOR RPOD"/>
    <property type="match status" value="1"/>
</dbReference>
<name>A0A139JR24_9MOLU</name>
<evidence type="ECO:0000313" key="12">
    <source>
        <dbReference type="Proteomes" id="UP000249343"/>
    </source>
</evidence>
<dbReference type="InterPro" id="IPR013325">
    <property type="entry name" value="RNA_pol_sigma_r2"/>
</dbReference>
<dbReference type="PRINTS" id="PR00046">
    <property type="entry name" value="SIGMA70FCT"/>
</dbReference>
<dbReference type="Proteomes" id="UP000070069">
    <property type="component" value="Unassembled WGS sequence"/>
</dbReference>
<dbReference type="Gene3D" id="1.10.601.10">
    <property type="entry name" value="RNA Polymerase Primary Sigma Factor"/>
    <property type="match status" value="2"/>
</dbReference>
<dbReference type="EMBL" id="JHUK01000002">
    <property type="protein sequence ID" value="RAM57881.1"/>
    <property type="molecule type" value="Genomic_DNA"/>
</dbReference>
<dbReference type="GO" id="GO:0016987">
    <property type="term" value="F:sigma factor activity"/>
    <property type="evidence" value="ECO:0007669"/>
    <property type="project" value="UniProtKB-KW"/>
</dbReference>
<dbReference type="InterPro" id="IPR007630">
    <property type="entry name" value="RNA_pol_sigma70_r4"/>
</dbReference>
<dbReference type="CDD" id="cd06171">
    <property type="entry name" value="Sigma70_r4"/>
    <property type="match status" value="1"/>
</dbReference>
<dbReference type="AlphaFoldDB" id="A0A139JR24"/>
<dbReference type="PROSITE" id="PS00715">
    <property type="entry name" value="SIGMA70_1"/>
    <property type="match status" value="1"/>
</dbReference>
<keyword evidence="4 6" id="KW-0238">DNA-binding</keyword>